<gene>
    <name evidence="2" type="ORF">A6769_28185</name>
</gene>
<comment type="caution">
    <text evidence="2">The sequence shown here is derived from an EMBL/GenBank/DDBJ whole genome shotgun (WGS) entry which is preliminary data.</text>
</comment>
<evidence type="ECO:0000313" key="2">
    <source>
        <dbReference type="EMBL" id="RCJ32411.1"/>
    </source>
</evidence>
<organism evidence="2 3">
    <name type="scientific">Nostoc punctiforme NIES-2108</name>
    <dbReference type="NCBI Taxonomy" id="1356359"/>
    <lineage>
        <taxon>Bacteria</taxon>
        <taxon>Bacillati</taxon>
        <taxon>Cyanobacteriota</taxon>
        <taxon>Cyanophyceae</taxon>
        <taxon>Nostocales</taxon>
        <taxon>Nostocaceae</taxon>
        <taxon>Nostoc</taxon>
    </lineage>
</organism>
<feature type="coiled-coil region" evidence="1">
    <location>
        <begin position="30"/>
        <end position="64"/>
    </location>
</feature>
<evidence type="ECO:0000313" key="3">
    <source>
        <dbReference type="Proteomes" id="UP000252085"/>
    </source>
</evidence>
<keyword evidence="1" id="KW-0175">Coiled coil</keyword>
<accession>A0A367R929</accession>
<dbReference type="AlphaFoldDB" id="A0A367R929"/>
<evidence type="ECO:0000256" key="1">
    <source>
        <dbReference type="SAM" id="Coils"/>
    </source>
</evidence>
<dbReference type="Proteomes" id="UP000252085">
    <property type="component" value="Unassembled WGS sequence"/>
</dbReference>
<protein>
    <submittedName>
        <fullName evidence="2">Uncharacterized protein</fullName>
    </submittedName>
</protein>
<reference evidence="2 3" key="1">
    <citation type="submission" date="2016-04" db="EMBL/GenBank/DDBJ databases">
        <authorList>
            <person name="Evans L.H."/>
            <person name="Alamgir A."/>
            <person name="Owens N."/>
            <person name="Weber N.D."/>
            <person name="Virtaneva K."/>
            <person name="Barbian K."/>
            <person name="Babar A."/>
            <person name="Rosenke K."/>
        </authorList>
    </citation>
    <scope>NUCLEOTIDE SEQUENCE [LARGE SCALE GENOMIC DNA]</scope>
    <source>
        <strain evidence="2">NIES-2108</strain>
    </source>
</reference>
<proteinExistence type="predicted"/>
<dbReference type="EMBL" id="LXQE01000166">
    <property type="protein sequence ID" value="RCJ32411.1"/>
    <property type="molecule type" value="Genomic_DNA"/>
</dbReference>
<sequence>MNSEKKQNIDEIINHFIASNNGKSDQPVFNQLIEIKKLELEEQKNQNEQEIKREENIIKAKQNRFPNSILSNPTTTAVVAALAGFLTSSIVAFIQGSSNLELEKLKFQSELIANATKSEDQNKRIELLKFNINAGLIKDQYIISKLESLIQSRDVPQSYVSQLLDPNQSILPNDFYLPTINDFTGYPGCYIAAYSHQKKMSVNSVGGNVYVMGQVRVPGHYEGKNCEPKGYEGKKIDSLDYFKKLFDQKLPKACMNKNCCAGKETGGFVGSN</sequence>
<name>A0A367R929_NOSPU</name>